<protein>
    <submittedName>
        <fullName evidence="2">Uncharacterized protein</fullName>
    </submittedName>
</protein>
<feature type="compositionally biased region" description="Low complexity" evidence="1">
    <location>
        <begin position="229"/>
        <end position="242"/>
    </location>
</feature>
<dbReference type="EMBL" id="VEVO01000005">
    <property type="protein sequence ID" value="KAF0042480.1"/>
    <property type="molecule type" value="Genomic_DNA"/>
</dbReference>
<proteinExistence type="predicted"/>
<accession>A0A6A4TFF3</accession>
<evidence type="ECO:0000256" key="1">
    <source>
        <dbReference type="SAM" id="MobiDB-lite"/>
    </source>
</evidence>
<evidence type="ECO:0000313" key="3">
    <source>
        <dbReference type="Proteomes" id="UP000438429"/>
    </source>
</evidence>
<organism evidence="2 3">
    <name type="scientific">Scophthalmus maximus</name>
    <name type="common">Turbot</name>
    <name type="synonym">Psetta maxima</name>
    <dbReference type="NCBI Taxonomy" id="52904"/>
    <lineage>
        <taxon>Eukaryota</taxon>
        <taxon>Metazoa</taxon>
        <taxon>Chordata</taxon>
        <taxon>Craniata</taxon>
        <taxon>Vertebrata</taxon>
        <taxon>Euteleostomi</taxon>
        <taxon>Actinopterygii</taxon>
        <taxon>Neopterygii</taxon>
        <taxon>Teleostei</taxon>
        <taxon>Neoteleostei</taxon>
        <taxon>Acanthomorphata</taxon>
        <taxon>Carangaria</taxon>
        <taxon>Pleuronectiformes</taxon>
        <taxon>Pleuronectoidei</taxon>
        <taxon>Scophthalmidae</taxon>
        <taxon>Scophthalmus</taxon>
    </lineage>
</organism>
<dbReference type="Proteomes" id="UP000438429">
    <property type="component" value="Unassembled WGS sequence"/>
</dbReference>
<feature type="compositionally biased region" description="Polar residues" evidence="1">
    <location>
        <begin position="602"/>
        <end position="614"/>
    </location>
</feature>
<feature type="compositionally biased region" description="Basic and acidic residues" evidence="1">
    <location>
        <begin position="256"/>
        <end position="273"/>
    </location>
</feature>
<reference evidence="2 3" key="1">
    <citation type="submission" date="2019-06" db="EMBL/GenBank/DDBJ databases">
        <title>Draft genomes of female and male turbot (Scophthalmus maximus).</title>
        <authorList>
            <person name="Xu H."/>
            <person name="Xu X.-W."/>
            <person name="Shao C."/>
            <person name="Chen S."/>
        </authorList>
    </citation>
    <scope>NUCLEOTIDE SEQUENCE [LARGE SCALE GENOMIC DNA]</scope>
    <source>
        <strain evidence="2">Ysfricsl-2016a</strain>
        <tissue evidence="2">Blood</tissue>
    </source>
</reference>
<feature type="compositionally biased region" description="Low complexity" evidence="1">
    <location>
        <begin position="339"/>
        <end position="350"/>
    </location>
</feature>
<evidence type="ECO:0000313" key="2">
    <source>
        <dbReference type="EMBL" id="KAF0042480.1"/>
    </source>
</evidence>
<feature type="compositionally biased region" description="Basic and acidic residues" evidence="1">
    <location>
        <begin position="638"/>
        <end position="649"/>
    </location>
</feature>
<feature type="compositionally biased region" description="Basic residues" evidence="1">
    <location>
        <begin position="303"/>
        <end position="312"/>
    </location>
</feature>
<feature type="compositionally biased region" description="Low complexity" evidence="1">
    <location>
        <begin position="560"/>
        <end position="571"/>
    </location>
</feature>
<feature type="compositionally biased region" description="Basic and acidic residues" evidence="1">
    <location>
        <begin position="210"/>
        <end position="219"/>
    </location>
</feature>
<feature type="compositionally biased region" description="Basic and acidic residues" evidence="1">
    <location>
        <begin position="372"/>
        <end position="395"/>
    </location>
</feature>
<feature type="compositionally biased region" description="Polar residues" evidence="1">
    <location>
        <begin position="726"/>
        <end position="743"/>
    </location>
</feature>
<feature type="compositionally biased region" description="Basic and acidic residues" evidence="1">
    <location>
        <begin position="285"/>
        <end position="295"/>
    </location>
</feature>
<gene>
    <name evidence="2" type="ORF">F2P81_006012</name>
</gene>
<name>A0A6A4TFF3_SCOMX</name>
<feature type="region of interest" description="Disordered" evidence="1">
    <location>
        <begin position="170"/>
        <end position="769"/>
    </location>
</feature>
<dbReference type="AlphaFoldDB" id="A0A6A4TFF3"/>
<feature type="compositionally biased region" description="Low complexity" evidence="1">
    <location>
        <begin position="580"/>
        <end position="589"/>
    </location>
</feature>
<sequence length="807" mass="89139">MNMTSEEMDALANMLVSGIMEETTMNLDDLMQSIYCWDSEERAKSKDCEDDFTLGPGTLQKVNQYLENFFAIRRMIAENSEKVLVDQEATIHSLSPAMSDKEGDEGDNENISILETKPSSSLSTISEGSKVAVSSTSSTQSFTTMFKEDKNETASDFQQHTRTYEVLRADTEGEMSTPELADRGSLTSKERKKMKTKEEKTLKSTSPGMSEKEGNDRAGENVTIPEIRPSPSLPKSSPESLKAVPSASSSHSIKPMFEENKNDTASDSQDHTRTYGVLGEAADNEGEKSTPETADRGCLTSERRKKKKKMKKEKTLSRTSPSKSEKEGEDGENVTLPYSIPKIRPSSSLSKRSEESRKAILSASSSHITKTMFEDDKNDTASDSQEHIRPHEVLRKTAVTEGEMSTPEMADRGSLTSEKRKKEKTLSSTSPGMLEKDGDDSDSENITIPEIRQSTTLSKRSEEGLKAAVSASSSHSIKTMFKEDKKETASSSQEHTRPYGVLREAADTDGEMSTPEMADRGCLTSEKRKKKMKVKTLSSTPSGMSEKEGEDGEEITVPDIIPEIRSSSSLSKRSEESRKAVSSASSSHSIKAMFEENKNETSDFQEQMTPNRFQKTAADAEGKMSTLETADRGSLTPEKTKNAKKEKTLHSTSPGMLEKEEEDREGENINIPDIIPEKRPSSSNAKISKESTKAVKKPNGVVKAAADMKMPARGTKKRRRNRILSPAQQHVKQDSSSLPATSSTKDDPALPEDATDGLQNKEKTKRKGLFYHMFSRGRSENNEDETKTKCFPCCTPLCFTCDTTDQV</sequence>
<comment type="caution">
    <text evidence="2">The sequence shown here is derived from an EMBL/GenBank/DDBJ whole genome shotgun (WGS) entry which is preliminary data.</text>
</comment>